<reference evidence="6" key="1">
    <citation type="journal article" date="2013" name="Science">
        <title>Comparative analysis of bat genomes provides insight into the evolution of flight and immunity.</title>
        <authorList>
            <person name="Zhang G."/>
            <person name="Cowled C."/>
            <person name="Shi Z."/>
            <person name="Huang Z."/>
            <person name="Bishop-Lilly K.A."/>
            <person name="Fang X."/>
            <person name="Wynne J.W."/>
            <person name="Xiong Z."/>
            <person name="Baker M.L."/>
            <person name="Zhao W."/>
            <person name="Tachedjian M."/>
            <person name="Zhu Y."/>
            <person name="Zhou P."/>
            <person name="Jiang X."/>
            <person name="Ng J."/>
            <person name="Yang L."/>
            <person name="Wu L."/>
            <person name="Xiao J."/>
            <person name="Feng Y."/>
            <person name="Chen Y."/>
            <person name="Sun X."/>
            <person name="Zhang Y."/>
            <person name="Marsh G.A."/>
            <person name="Crameri G."/>
            <person name="Broder C.C."/>
            <person name="Frey K.G."/>
            <person name="Wang L.F."/>
            <person name="Wang J."/>
        </authorList>
    </citation>
    <scope>NUCLEOTIDE SEQUENCE [LARGE SCALE GENOMIC DNA]</scope>
</reference>
<dbReference type="Gene3D" id="3.40.630.10">
    <property type="entry name" value="Zn peptidases"/>
    <property type="match status" value="1"/>
</dbReference>
<keyword evidence="5" id="KW-0645">Protease</keyword>
<dbReference type="FunFam" id="2.60.40.1120:FF:000012">
    <property type="entry name" value="probable carboxypeptidase X1 isoform X2"/>
    <property type="match status" value="1"/>
</dbReference>
<feature type="active site" description="Proton donor/acceptor" evidence="3">
    <location>
        <position position="17"/>
    </location>
</feature>
<keyword evidence="6" id="KW-1185">Reference proteome</keyword>
<dbReference type="PANTHER" id="PTHR11532">
    <property type="entry name" value="PROTEASE M14 CARBOXYPEPTIDASE"/>
    <property type="match status" value="1"/>
</dbReference>
<evidence type="ECO:0000256" key="1">
    <source>
        <dbReference type="ARBA" id="ARBA00005988"/>
    </source>
</evidence>
<dbReference type="InterPro" id="IPR050753">
    <property type="entry name" value="Peptidase_M14_domain"/>
</dbReference>
<dbReference type="GO" id="GO:0006508">
    <property type="term" value="P:proteolysis"/>
    <property type="evidence" value="ECO:0007669"/>
    <property type="project" value="InterPro"/>
</dbReference>
<evidence type="ECO:0000256" key="3">
    <source>
        <dbReference type="PROSITE-ProRule" id="PRU01379"/>
    </source>
</evidence>
<dbReference type="InterPro" id="IPR000834">
    <property type="entry name" value="Peptidase_M14"/>
</dbReference>
<dbReference type="Gene3D" id="2.60.40.1120">
    <property type="entry name" value="Carboxypeptidase-like, regulatory domain"/>
    <property type="match status" value="1"/>
</dbReference>
<evidence type="ECO:0000313" key="6">
    <source>
        <dbReference type="Proteomes" id="UP000010556"/>
    </source>
</evidence>
<dbReference type="GO" id="GO:0005615">
    <property type="term" value="C:extracellular space"/>
    <property type="evidence" value="ECO:0007669"/>
    <property type="project" value="TreeGrafter"/>
</dbReference>
<dbReference type="CDD" id="cd11308">
    <property type="entry name" value="Peptidase_M14NE-CP-C_like"/>
    <property type="match status" value="1"/>
</dbReference>
<protein>
    <submittedName>
        <fullName evidence="5">Putative carboxypeptidase X1</fullName>
    </submittedName>
</protein>
<name>L5M8C2_MYODS</name>
<dbReference type="GO" id="GO:0008270">
    <property type="term" value="F:zinc ion binding"/>
    <property type="evidence" value="ECO:0007669"/>
    <property type="project" value="InterPro"/>
</dbReference>
<dbReference type="Pfam" id="PF13620">
    <property type="entry name" value="CarboxypepD_reg"/>
    <property type="match status" value="1"/>
</dbReference>
<feature type="domain" description="Peptidase M14" evidence="4">
    <location>
        <begin position="1"/>
        <end position="47"/>
    </location>
</feature>
<organism evidence="5 6">
    <name type="scientific">Myotis davidii</name>
    <name type="common">David's myotis</name>
    <dbReference type="NCBI Taxonomy" id="225400"/>
    <lineage>
        <taxon>Eukaryota</taxon>
        <taxon>Metazoa</taxon>
        <taxon>Chordata</taxon>
        <taxon>Craniata</taxon>
        <taxon>Vertebrata</taxon>
        <taxon>Euteleostomi</taxon>
        <taxon>Mammalia</taxon>
        <taxon>Eutheria</taxon>
        <taxon>Laurasiatheria</taxon>
        <taxon>Chiroptera</taxon>
        <taxon>Yangochiroptera</taxon>
        <taxon>Vespertilionidae</taxon>
        <taxon>Myotis</taxon>
    </lineage>
</organism>
<accession>L5M8C2</accession>
<keyword evidence="5" id="KW-0378">Hydrolase</keyword>
<dbReference type="AlphaFoldDB" id="L5M8C2"/>
<keyword evidence="2" id="KW-0325">Glycoprotein</keyword>
<evidence type="ECO:0000259" key="4">
    <source>
        <dbReference type="PROSITE" id="PS52035"/>
    </source>
</evidence>
<dbReference type="PANTHER" id="PTHR11532:SF43">
    <property type="entry name" value="CARBOXYPEPTIDASE X1-RELATED"/>
    <property type="match status" value="1"/>
</dbReference>
<gene>
    <name evidence="5" type="ORF">MDA_GLEAN10024997</name>
</gene>
<dbReference type="PROSITE" id="PS52035">
    <property type="entry name" value="PEPTIDASE_M14"/>
    <property type="match status" value="1"/>
</dbReference>
<proteinExistence type="inferred from homology"/>
<dbReference type="GO" id="GO:0004181">
    <property type="term" value="F:metallocarboxypeptidase activity"/>
    <property type="evidence" value="ECO:0007669"/>
    <property type="project" value="InterPro"/>
</dbReference>
<dbReference type="InterPro" id="IPR008969">
    <property type="entry name" value="CarboxyPept-like_regulatory"/>
</dbReference>
<evidence type="ECO:0000313" key="5">
    <source>
        <dbReference type="EMBL" id="ELK34505.1"/>
    </source>
</evidence>
<sequence>MNDFSYLHTNCFEITVELSCDKFPHENELPQEWENNKEALLTYLEQVRMGIAGFVRDKDTELGIADAVIAVDGINHDVTTAWGGDYWRLLTPGDYMVTASAEGYHSVTRSCRVTFEEGPVPCNFHLTKTPKQRLRELLAAGAKVPPDLRRRLERLRGQKD</sequence>
<keyword evidence="5" id="KW-0121">Carboxypeptidase</keyword>
<dbReference type="Pfam" id="PF00246">
    <property type="entry name" value="Peptidase_M14"/>
    <property type="match status" value="1"/>
</dbReference>
<dbReference type="EMBL" id="KB103138">
    <property type="protein sequence ID" value="ELK34505.1"/>
    <property type="molecule type" value="Genomic_DNA"/>
</dbReference>
<comment type="similarity">
    <text evidence="1 3">Belongs to the peptidase M14 family.</text>
</comment>
<dbReference type="Proteomes" id="UP000010556">
    <property type="component" value="Unassembled WGS sequence"/>
</dbReference>
<dbReference type="SUPFAM" id="SSF49464">
    <property type="entry name" value="Carboxypeptidase regulatory domain-like"/>
    <property type="match status" value="1"/>
</dbReference>
<dbReference type="SUPFAM" id="SSF53187">
    <property type="entry name" value="Zn-dependent exopeptidases"/>
    <property type="match status" value="1"/>
</dbReference>
<evidence type="ECO:0000256" key="2">
    <source>
        <dbReference type="ARBA" id="ARBA00023180"/>
    </source>
</evidence>